<organism evidence="4 5">
    <name type="scientific">Mortierella alpina</name>
    <name type="common">Oleaginous fungus</name>
    <name type="synonym">Mortierella renispora</name>
    <dbReference type="NCBI Taxonomy" id="64518"/>
    <lineage>
        <taxon>Eukaryota</taxon>
        <taxon>Fungi</taxon>
        <taxon>Fungi incertae sedis</taxon>
        <taxon>Mucoromycota</taxon>
        <taxon>Mortierellomycotina</taxon>
        <taxon>Mortierellomycetes</taxon>
        <taxon>Mortierellales</taxon>
        <taxon>Mortierellaceae</taxon>
        <taxon>Mortierella</taxon>
    </lineage>
</organism>
<dbReference type="InterPro" id="IPR021860">
    <property type="entry name" value="Peptidase_S12_Pab87-rel_C"/>
</dbReference>
<dbReference type="EMBL" id="JAIFTL010000230">
    <property type="protein sequence ID" value="KAG9321111.1"/>
    <property type="molecule type" value="Genomic_DNA"/>
</dbReference>
<dbReference type="PANTHER" id="PTHR46825:SF15">
    <property type="entry name" value="BETA-LACTAMASE-RELATED DOMAIN-CONTAINING PROTEIN"/>
    <property type="match status" value="1"/>
</dbReference>
<name>A0A9P8CWF8_MORAP</name>
<dbReference type="Pfam" id="PF00144">
    <property type="entry name" value="Beta-lactamase"/>
    <property type="match status" value="1"/>
</dbReference>
<evidence type="ECO:0000313" key="4">
    <source>
        <dbReference type="EMBL" id="KAG9321111.1"/>
    </source>
</evidence>
<comment type="similarity">
    <text evidence="1">Belongs to the peptidase S12 family.</text>
</comment>
<sequence length="501" mass="55632">MHVLDSNQQPLTGLSEELQRAMGLCGIPGMSVAVQYKGKLIYVEGFGKRNEKDPFTAETLTSIGSLTKAFTATAIGELVAEGKMDWNQTPVSKYLPEFQLKDAALTAQLTAIDLLSHRTGLRSLDLAWFRSKEPRRELIKRLKYVDIVPKLGSDCIYNNIMYAVAGEAAANVAGISYEDLVRTKVLKPLGMTHSGFSAIEMGTHANYAMPYDAASLEDAQEGRFILGELDDIYMADAPAGDMYSNAFDLLTWGTTIMQGGKLDGKQILNEQSVQETLSGNTLKVKTKRSPEFSPVEAYGLGWMLDSYKGHVVYSHSGGNPGYTSQLTMFPNADLVITTLTNASMTSLPSEIQYLIADRVLGLEKTQDWVELAAEKSKGWYAMKATMSKISFQRRLDNSPKHPLCAYVGEYSDPVFGKVSVRLEHDKEAGEDVLYFKMRTFDSKLDHHHFDTFSTMLNDFGWQLGAAITFRTGRDGDVVGFELEAGFDVVDFLRDETRKHEE</sequence>
<accession>A0A9P8CWF8</accession>
<dbReference type="SUPFAM" id="SSF56601">
    <property type="entry name" value="beta-lactamase/transpeptidase-like"/>
    <property type="match status" value="1"/>
</dbReference>
<dbReference type="InterPro" id="IPR050491">
    <property type="entry name" value="AmpC-like"/>
</dbReference>
<dbReference type="PANTHER" id="PTHR46825">
    <property type="entry name" value="D-ALANYL-D-ALANINE-CARBOXYPEPTIDASE/ENDOPEPTIDASE AMPH"/>
    <property type="match status" value="1"/>
</dbReference>
<dbReference type="Gene3D" id="2.40.128.600">
    <property type="match status" value="1"/>
</dbReference>
<feature type="domain" description="Peptidase S12 Pab87-related C-terminal" evidence="3">
    <location>
        <begin position="394"/>
        <end position="486"/>
    </location>
</feature>
<dbReference type="InterPro" id="IPR012338">
    <property type="entry name" value="Beta-lactam/transpept-like"/>
</dbReference>
<dbReference type="Gene3D" id="3.40.710.10">
    <property type="entry name" value="DD-peptidase/beta-lactamase superfamily"/>
    <property type="match status" value="1"/>
</dbReference>
<dbReference type="Proteomes" id="UP000717515">
    <property type="component" value="Unassembled WGS sequence"/>
</dbReference>
<reference evidence="4" key="1">
    <citation type="submission" date="2021-07" db="EMBL/GenBank/DDBJ databases">
        <title>Draft genome of Mortierella alpina, strain LL118, isolated from an aspen leaf litter sample.</title>
        <authorList>
            <person name="Yang S."/>
            <person name="Vinatzer B.A."/>
        </authorList>
    </citation>
    <scope>NUCLEOTIDE SEQUENCE</scope>
    <source>
        <strain evidence="4">LL118</strain>
    </source>
</reference>
<evidence type="ECO:0000313" key="5">
    <source>
        <dbReference type="Proteomes" id="UP000717515"/>
    </source>
</evidence>
<proteinExistence type="inferred from homology"/>
<protein>
    <recommendedName>
        <fullName evidence="6">Beta-lactamase/transpeptidase-like protein</fullName>
    </recommendedName>
</protein>
<dbReference type="AlphaFoldDB" id="A0A9P8CWF8"/>
<evidence type="ECO:0000256" key="1">
    <source>
        <dbReference type="ARBA" id="ARBA00038215"/>
    </source>
</evidence>
<comment type="caution">
    <text evidence="4">The sequence shown here is derived from an EMBL/GenBank/DDBJ whole genome shotgun (WGS) entry which is preliminary data.</text>
</comment>
<evidence type="ECO:0008006" key="6">
    <source>
        <dbReference type="Google" id="ProtNLM"/>
    </source>
</evidence>
<dbReference type="InterPro" id="IPR001466">
    <property type="entry name" value="Beta-lactam-related"/>
</dbReference>
<evidence type="ECO:0000259" key="2">
    <source>
        <dbReference type="Pfam" id="PF00144"/>
    </source>
</evidence>
<gene>
    <name evidence="4" type="ORF">KVV02_007340</name>
</gene>
<dbReference type="Pfam" id="PF11954">
    <property type="entry name" value="DUF3471"/>
    <property type="match status" value="1"/>
</dbReference>
<feature type="domain" description="Beta-lactamase-related" evidence="2">
    <location>
        <begin position="19"/>
        <end position="343"/>
    </location>
</feature>
<evidence type="ECO:0000259" key="3">
    <source>
        <dbReference type="Pfam" id="PF11954"/>
    </source>
</evidence>